<reference evidence="3" key="1">
    <citation type="journal article" date="2021" name="Mol. Ecol. Resour.">
        <title>Apolygus lucorum genome provides insights into omnivorousness and mesophyll feeding.</title>
        <authorList>
            <person name="Liu Y."/>
            <person name="Liu H."/>
            <person name="Wang H."/>
            <person name="Huang T."/>
            <person name="Liu B."/>
            <person name="Yang B."/>
            <person name="Yin L."/>
            <person name="Li B."/>
            <person name="Zhang Y."/>
            <person name="Zhang S."/>
            <person name="Jiang F."/>
            <person name="Zhang X."/>
            <person name="Ren Y."/>
            <person name="Wang B."/>
            <person name="Wang S."/>
            <person name="Lu Y."/>
            <person name="Wu K."/>
            <person name="Fan W."/>
            <person name="Wang G."/>
        </authorList>
    </citation>
    <scope>NUCLEOTIDE SEQUENCE</scope>
    <source>
        <strain evidence="3">12Hb</strain>
    </source>
</reference>
<dbReference type="InterPro" id="IPR002347">
    <property type="entry name" value="SDR_fam"/>
</dbReference>
<dbReference type="SUPFAM" id="SSF51735">
    <property type="entry name" value="NAD(P)-binding Rossmann-fold domains"/>
    <property type="match status" value="1"/>
</dbReference>
<accession>A0A8S9XIC2</accession>
<comment type="caution">
    <text evidence="3">The sequence shown here is derived from an EMBL/GenBank/DDBJ whole genome shotgun (WGS) entry which is preliminary data.</text>
</comment>
<dbReference type="CDD" id="cd05327">
    <property type="entry name" value="retinol-DH_like_SDR_c_like"/>
    <property type="match status" value="1"/>
</dbReference>
<keyword evidence="2" id="KW-0472">Membrane</keyword>
<evidence type="ECO:0000256" key="2">
    <source>
        <dbReference type="SAM" id="Phobius"/>
    </source>
</evidence>
<dbReference type="Proteomes" id="UP000466442">
    <property type="component" value="Unassembled WGS sequence"/>
</dbReference>
<dbReference type="PRINTS" id="PR00081">
    <property type="entry name" value="GDHRDH"/>
</dbReference>
<dbReference type="Gene3D" id="3.40.50.720">
    <property type="entry name" value="NAD(P)-binding Rossmann-like Domain"/>
    <property type="match status" value="1"/>
</dbReference>
<dbReference type="PANTHER" id="PTHR43157:SF31">
    <property type="entry name" value="PHOSPHATIDYLINOSITOL-GLYCAN BIOSYNTHESIS CLASS F PROTEIN"/>
    <property type="match status" value="1"/>
</dbReference>
<keyword evidence="1" id="KW-0560">Oxidoreductase</keyword>
<keyword evidence="4" id="KW-1185">Reference proteome</keyword>
<dbReference type="EMBL" id="WIXP02000006">
    <property type="protein sequence ID" value="KAF6208727.1"/>
    <property type="molecule type" value="Genomic_DNA"/>
</dbReference>
<name>A0A8S9XIC2_APOLU</name>
<keyword evidence="2" id="KW-1133">Transmembrane helix</keyword>
<protein>
    <submittedName>
        <fullName evidence="3">Uncharacterized protein</fullName>
    </submittedName>
</protein>
<gene>
    <name evidence="3" type="ORF">GE061_014466</name>
</gene>
<evidence type="ECO:0000313" key="3">
    <source>
        <dbReference type="EMBL" id="KAF6208727.1"/>
    </source>
</evidence>
<sequence length="374" mass="42205">MGIVVNACWACIRNTVLNIWFIAAFVPFIVLKYWLESRRKVLETKGRLDGQTYIVTGCNKSVGFLTALELAKRGARVLMACRNLGSAHQARNAIVYLSGNEDVDVYRLDLSSFWSVKHFVKDVQESEGRLDGIIFNAGVGILKNKLTKDGLPLIWQINHYSPFMIVQLLHGFMKKSKSAQIVFVTSSAHHFSKFDGNDLMCEKTLCPWTVYCDTKLANILTANTLAEKLKDTGITVNSVNPGLVNTQLLRRFRNYYLQAILGSLLDFYGKSEIDGAATTLTVALEPRLKSVTGKYFSNCKESSCVSRKVKDRQLAERLWEQSDPTELTFPSKALNYLCEDDRCCSKTLEDFLLGGDAARRRPHLNRSRVFRGKF</sequence>
<keyword evidence="2" id="KW-0812">Transmembrane</keyword>
<feature type="transmembrane region" description="Helical" evidence="2">
    <location>
        <begin position="17"/>
        <end position="35"/>
    </location>
</feature>
<dbReference type="InterPro" id="IPR036291">
    <property type="entry name" value="NAD(P)-bd_dom_sf"/>
</dbReference>
<organism evidence="3 4">
    <name type="scientific">Apolygus lucorum</name>
    <name type="common">Small green plant bug</name>
    <name type="synonym">Lygocoris lucorum</name>
    <dbReference type="NCBI Taxonomy" id="248454"/>
    <lineage>
        <taxon>Eukaryota</taxon>
        <taxon>Metazoa</taxon>
        <taxon>Ecdysozoa</taxon>
        <taxon>Arthropoda</taxon>
        <taxon>Hexapoda</taxon>
        <taxon>Insecta</taxon>
        <taxon>Pterygota</taxon>
        <taxon>Neoptera</taxon>
        <taxon>Paraneoptera</taxon>
        <taxon>Hemiptera</taxon>
        <taxon>Heteroptera</taxon>
        <taxon>Panheteroptera</taxon>
        <taxon>Cimicomorpha</taxon>
        <taxon>Miridae</taxon>
        <taxon>Mirini</taxon>
        <taxon>Apolygus</taxon>
    </lineage>
</organism>
<dbReference type="Pfam" id="PF00106">
    <property type="entry name" value="adh_short"/>
    <property type="match status" value="1"/>
</dbReference>
<dbReference type="PANTHER" id="PTHR43157">
    <property type="entry name" value="PHOSPHATIDYLINOSITOL-GLYCAN BIOSYNTHESIS CLASS F PROTEIN-RELATED"/>
    <property type="match status" value="1"/>
</dbReference>
<dbReference type="AlphaFoldDB" id="A0A8S9XIC2"/>
<dbReference type="OrthoDB" id="6618549at2759"/>
<evidence type="ECO:0000256" key="1">
    <source>
        <dbReference type="ARBA" id="ARBA00023002"/>
    </source>
</evidence>
<proteinExistence type="predicted"/>
<dbReference type="GO" id="GO:0016491">
    <property type="term" value="F:oxidoreductase activity"/>
    <property type="evidence" value="ECO:0007669"/>
    <property type="project" value="UniProtKB-KW"/>
</dbReference>
<evidence type="ECO:0000313" key="4">
    <source>
        <dbReference type="Proteomes" id="UP000466442"/>
    </source>
</evidence>